<dbReference type="InterPro" id="IPR037225">
    <property type="entry name" value="Nuo51_FMN-bd_sf"/>
</dbReference>
<accession>A0A382CVG3</accession>
<evidence type="ECO:0000256" key="4">
    <source>
        <dbReference type="ARBA" id="ARBA00023014"/>
    </source>
</evidence>
<keyword evidence="1" id="KW-0004">4Fe-4S</keyword>
<dbReference type="InterPro" id="IPR011538">
    <property type="entry name" value="Nuo51_FMN-bd"/>
</dbReference>
<evidence type="ECO:0000256" key="1">
    <source>
        <dbReference type="ARBA" id="ARBA00022485"/>
    </source>
</evidence>
<name>A0A382CVG3_9ZZZZ</name>
<dbReference type="GO" id="GO:0046872">
    <property type="term" value="F:metal ion binding"/>
    <property type="evidence" value="ECO:0007669"/>
    <property type="project" value="UniProtKB-KW"/>
</dbReference>
<evidence type="ECO:0000256" key="2">
    <source>
        <dbReference type="ARBA" id="ARBA00022723"/>
    </source>
</evidence>
<evidence type="ECO:0000256" key="3">
    <source>
        <dbReference type="ARBA" id="ARBA00023004"/>
    </source>
</evidence>
<gene>
    <name evidence="6" type="ORF">METZ01_LOCUS182929</name>
</gene>
<feature type="non-terminal residue" evidence="6">
    <location>
        <position position="94"/>
    </location>
</feature>
<keyword evidence="4" id="KW-0411">Iron-sulfur</keyword>
<reference evidence="6" key="1">
    <citation type="submission" date="2018-05" db="EMBL/GenBank/DDBJ databases">
        <authorList>
            <person name="Lanie J.A."/>
            <person name="Ng W.-L."/>
            <person name="Kazmierczak K.M."/>
            <person name="Andrzejewski T.M."/>
            <person name="Davidsen T.M."/>
            <person name="Wayne K.J."/>
            <person name="Tettelin H."/>
            <person name="Glass J.I."/>
            <person name="Rusch D."/>
            <person name="Podicherti R."/>
            <person name="Tsui H.-C.T."/>
            <person name="Winkler M.E."/>
        </authorList>
    </citation>
    <scope>NUCLEOTIDE SEQUENCE</scope>
</reference>
<evidence type="ECO:0000313" key="6">
    <source>
        <dbReference type="EMBL" id="SVB30075.1"/>
    </source>
</evidence>
<dbReference type="GO" id="GO:0051539">
    <property type="term" value="F:4 iron, 4 sulfur cluster binding"/>
    <property type="evidence" value="ECO:0007669"/>
    <property type="project" value="UniProtKB-KW"/>
</dbReference>
<dbReference type="EMBL" id="UINC01036308">
    <property type="protein sequence ID" value="SVB30075.1"/>
    <property type="molecule type" value="Genomic_DNA"/>
</dbReference>
<dbReference type="PANTHER" id="PTHR43578">
    <property type="entry name" value="NADH-QUINONE OXIDOREDUCTASE SUBUNIT F"/>
    <property type="match status" value="1"/>
</dbReference>
<keyword evidence="3" id="KW-0408">Iron</keyword>
<organism evidence="6">
    <name type="scientific">marine metagenome</name>
    <dbReference type="NCBI Taxonomy" id="408172"/>
    <lineage>
        <taxon>unclassified sequences</taxon>
        <taxon>metagenomes</taxon>
        <taxon>ecological metagenomes</taxon>
    </lineage>
</organism>
<dbReference type="PANTHER" id="PTHR43578:SF3">
    <property type="entry name" value="NADH-QUINONE OXIDOREDUCTASE SUBUNIT F"/>
    <property type="match status" value="1"/>
</dbReference>
<evidence type="ECO:0000259" key="5">
    <source>
        <dbReference type="Pfam" id="PF01512"/>
    </source>
</evidence>
<dbReference type="SUPFAM" id="SSF142019">
    <property type="entry name" value="Nqo1 FMN-binding domain-like"/>
    <property type="match status" value="1"/>
</dbReference>
<dbReference type="Gene3D" id="3.40.50.11540">
    <property type="entry name" value="NADH-ubiquinone oxidoreductase 51kDa subunit"/>
    <property type="match status" value="1"/>
</dbReference>
<dbReference type="Pfam" id="PF01512">
    <property type="entry name" value="Complex1_51K"/>
    <property type="match status" value="1"/>
</dbReference>
<feature type="domain" description="NADH-ubiquinone oxidoreductase 51kDa subunit FMN-binding" evidence="5">
    <location>
        <begin position="10"/>
        <end position="92"/>
    </location>
</feature>
<protein>
    <recommendedName>
        <fullName evidence="5">NADH-ubiquinone oxidoreductase 51kDa subunit FMN-binding domain-containing protein</fullName>
    </recommendedName>
</protein>
<dbReference type="AlphaFoldDB" id="A0A382CVG3"/>
<proteinExistence type="predicted"/>
<sequence length="94" mass="10499">MNPAEVTQEVKDSNLRGRGGAGFPAGIKWGFIPKDTDKPKYLINNADESEPGTFKDRLLMNKAPHQMLEGMIIAAYAIGCQTSFIYIRGEFYKE</sequence>
<keyword evidence="2" id="KW-0479">Metal-binding</keyword>